<evidence type="ECO:0000313" key="2">
    <source>
        <dbReference type="EMBL" id="GAA5082582.1"/>
    </source>
</evidence>
<reference evidence="3" key="1">
    <citation type="journal article" date="2019" name="Int. J. Syst. Evol. Microbiol.">
        <title>The Global Catalogue of Microorganisms (GCM) 10K type strain sequencing project: providing services to taxonomists for standard genome sequencing and annotation.</title>
        <authorList>
            <consortium name="The Broad Institute Genomics Platform"/>
            <consortium name="The Broad Institute Genome Sequencing Center for Infectious Disease"/>
            <person name="Wu L."/>
            <person name="Ma J."/>
        </authorList>
    </citation>
    <scope>NUCLEOTIDE SEQUENCE [LARGE SCALE GENOMIC DNA]</scope>
    <source>
        <strain evidence="3">JCM 18019</strain>
    </source>
</reference>
<protein>
    <submittedName>
        <fullName evidence="2">Uncharacterized protein</fullName>
    </submittedName>
</protein>
<evidence type="ECO:0000313" key="3">
    <source>
        <dbReference type="Proteomes" id="UP001500353"/>
    </source>
</evidence>
<keyword evidence="1" id="KW-0732">Signal</keyword>
<gene>
    <name evidence="2" type="ORF">GCM10023210_00070</name>
</gene>
<proteinExistence type="predicted"/>
<dbReference type="RefSeq" id="WP_345199454.1">
    <property type="nucleotide sequence ID" value="NZ_BAABHX010000001.1"/>
</dbReference>
<sequence length="343" mass="36490">MKKILLSTTLLLSVAMHSQVGIGTSSPNSSAMLDVFSSNKGVLVPRVALASSTDQTTILSPATGLLAYNTGVAGLNFNGYVYWNGFEWRSFDDKSIVNPTITGLTCSASSIFPSTFIAGVSYSGTLTVPYTGGNGGKYNSPATFTQNGLTFSLNAGNLNSGNGSITYSVNGTPDFNSPSTISVPINFLGNSCSVIIGQNSSVANLQYVRNVISPIDTNTPTNSITTIGNLSIRYNGTTPTVSNLQYRINGLNQRTSVWYWKGGTGGSWFTYYAQNDINANTWKDFPADFNVGNRDSAQATISLFDNKQVYRVTVVANPNLSANGVFPALISSITIFVELLSPQ</sequence>
<feature type="signal peptide" evidence="1">
    <location>
        <begin position="1"/>
        <end position="18"/>
    </location>
</feature>
<keyword evidence="3" id="KW-1185">Reference proteome</keyword>
<evidence type="ECO:0000256" key="1">
    <source>
        <dbReference type="SAM" id="SignalP"/>
    </source>
</evidence>
<feature type="chain" id="PRO_5046143569" evidence="1">
    <location>
        <begin position="19"/>
        <end position="343"/>
    </location>
</feature>
<accession>A0ABP9LTQ4</accession>
<dbReference type="EMBL" id="BAABHX010000001">
    <property type="protein sequence ID" value="GAA5082582.1"/>
    <property type="molecule type" value="Genomic_DNA"/>
</dbReference>
<dbReference type="Proteomes" id="UP001500353">
    <property type="component" value="Unassembled WGS sequence"/>
</dbReference>
<name>A0ABP9LTQ4_9FLAO</name>
<organism evidence="2 3">
    <name type="scientific">Chryseobacterium ginsengisoli</name>
    <dbReference type="NCBI Taxonomy" id="363853"/>
    <lineage>
        <taxon>Bacteria</taxon>
        <taxon>Pseudomonadati</taxon>
        <taxon>Bacteroidota</taxon>
        <taxon>Flavobacteriia</taxon>
        <taxon>Flavobacteriales</taxon>
        <taxon>Weeksellaceae</taxon>
        <taxon>Chryseobacterium group</taxon>
        <taxon>Chryseobacterium</taxon>
    </lineage>
</organism>
<comment type="caution">
    <text evidence="2">The sequence shown here is derived from an EMBL/GenBank/DDBJ whole genome shotgun (WGS) entry which is preliminary data.</text>
</comment>